<sequence>MQTILQQPTGLQQASGLQNSALAHQPIDAGACGMSYGGGPIQALPAPVEGQLTGAANVYAIQAYFGVNVVVDQDGNFYSPGTGLNSATGNLESQLTPLGNEFRVSLANGFAVFYGLNIIEGAGVAISKFSNPNNLEKFQGEVPAETFETTGCWCPFEECAVATQGQDLIMTARSIPGPNEAPTTPQDNTGNAMAPGFYNPLRLSLLGVLYRNIGGCATIGPMIPFGTMPPGGPQAVLGG</sequence>
<dbReference type="Proteomes" id="UP000886105">
    <property type="component" value="Unassembled WGS sequence"/>
</dbReference>
<dbReference type="EMBL" id="DRNZ01000209">
    <property type="protein sequence ID" value="HHO58179.1"/>
    <property type="molecule type" value="Genomic_DNA"/>
</dbReference>
<reference evidence="1" key="1">
    <citation type="journal article" date="2020" name="mSystems">
        <title>Genome- and Community-Level Interaction Insights into Carbon Utilization and Element Cycling Functions of Hydrothermarchaeota in Hydrothermal Sediment.</title>
        <authorList>
            <person name="Zhou Z."/>
            <person name="Liu Y."/>
            <person name="Xu W."/>
            <person name="Pan J."/>
            <person name="Luo Z.H."/>
            <person name="Li M."/>
        </authorList>
    </citation>
    <scope>NUCLEOTIDE SEQUENCE [LARGE SCALE GENOMIC DNA]</scope>
    <source>
        <strain evidence="1">HyVt-523</strain>
    </source>
</reference>
<dbReference type="AlphaFoldDB" id="A0A7C5WVF3"/>
<name>A0A7C5WVF3_9DEIN</name>
<gene>
    <name evidence="1" type="ORF">ENJ85_03305</name>
</gene>
<proteinExistence type="predicted"/>
<organism evidence="1">
    <name type="scientific">Oceanithermus profundus</name>
    <dbReference type="NCBI Taxonomy" id="187137"/>
    <lineage>
        <taxon>Bacteria</taxon>
        <taxon>Thermotogati</taxon>
        <taxon>Deinococcota</taxon>
        <taxon>Deinococci</taxon>
        <taxon>Thermales</taxon>
        <taxon>Thermaceae</taxon>
        <taxon>Oceanithermus</taxon>
    </lineage>
</organism>
<evidence type="ECO:0000313" key="1">
    <source>
        <dbReference type="EMBL" id="HHO58179.1"/>
    </source>
</evidence>
<protein>
    <submittedName>
        <fullName evidence="1">Uncharacterized protein</fullName>
    </submittedName>
</protein>
<comment type="caution">
    <text evidence="1">The sequence shown here is derived from an EMBL/GenBank/DDBJ whole genome shotgun (WGS) entry which is preliminary data.</text>
</comment>
<accession>A0A7C5WVF3</accession>